<dbReference type="EMBL" id="FXUV01000001">
    <property type="protein sequence ID" value="SMQ11755.1"/>
    <property type="molecule type" value="Genomic_DNA"/>
</dbReference>
<dbReference type="Pfam" id="PF01963">
    <property type="entry name" value="TraB_PrgY_gumN"/>
    <property type="match status" value="1"/>
</dbReference>
<dbReference type="AlphaFoldDB" id="A0A238HDF9"/>
<name>A0A238HDF9_9NEIS</name>
<sequence>MQHVCKKSANTFQAAWFYASYAFTPKNFSLDAGIDHLLAEQAYAQKKPIAALESVEPLKTMQQIPEDVIQRSIDAMLAHAKANKAQTHKTWQLYHQNRAKDLMAYSESKEELKYTTAPQDEAFIFCRVLKGSLKIF</sequence>
<evidence type="ECO:0000313" key="3">
    <source>
        <dbReference type="Proteomes" id="UP000215450"/>
    </source>
</evidence>
<evidence type="ECO:0000313" key="2">
    <source>
        <dbReference type="EMBL" id="SNB51580.1"/>
    </source>
</evidence>
<reference evidence="1" key="1">
    <citation type="submission" date="2017-05" db="EMBL/GenBank/DDBJ databases">
        <authorList>
            <person name="Song R."/>
            <person name="Chenine A.L."/>
            <person name="Ruprecht R.M."/>
        </authorList>
    </citation>
    <scope>NUCLEOTIDE SEQUENCE</scope>
    <source>
        <strain evidence="1">Kingella_eburonensis</strain>
    </source>
</reference>
<reference evidence="2 3" key="2">
    <citation type="submission" date="2017-06" db="EMBL/GenBank/DDBJ databases">
        <authorList>
            <person name="Kim H.J."/>
            <person name="Triplett B.A."/>
        </authorList>
    </citation>
    <scope>NUCLEOTIDE SEQUENCE [LARGE SCALE GENOMIC DNA]</scope>
    <source>
        <strain evidence="2">Kingella_eburonensis</strain>
    </source>
</reference>
<proteinExistence type="predicted"/>
<organism evidence="1">
    <name type="scientific">Kingella negevensis</name>
    <dbReference type="NCBI Taxonomy" id="1522312"/>
    <lineage>
        <taxon>Bacteria</taxon>
        <taxon>Pseudomonadati</taxon>
        <taxon>Pseudomonadota</taxon>
        <taxon>Betaproteobacteria</taxon>
        <taxon>Neisseriales</taxon>
        <taxon>Neisseriaceae</taxon>
        <taxon>Kingella</taxon>
    </lineage>
</organism>
<accession>A0A238HDF9</accession>
<dbReference type="InterPro" id="IPR002816">
    <property type="entry name" value="TraB/PrgY/GumN_fam"/>
</dbReference>
<evidence type="ECO:0000313" key="1">
    <source>
        <dbReference type="EMBL" id="SMQ11755.1"/>
    </source>
</evidence>
<gene>
    <name evidence="1" type="ORF">KEBURONENSIS_00110</name>
</gene>
<keyword evidence="3" id="KW-1185">Reference proteome</keyword>
<protein>
    <submittedName>
        <fullName evidence="1">Uncharacterized protein</fullName>
    </submittedName>
</protein>
<dbReference type="Proteomes" id="UP000215450">
    <property type="component" value="Unassembled WGS sequence"/>
</dbReference>
<dbReference type="EMBL" id="FXUV02000001">
    <property type="protein sequence ID" value="SNB51580.1"/>
    <property type="molecule type" value="Genomic_DNA"/>
</dbReference>